<dbReference type="Gene3D" id="1.10.1750.10">
    <property type="match status" value="1"/>
</dbReference>
<evidence type="ECO:0000256" key="3">
    <source>
        <dbReference type="ARBA" id="ARBA00022705"/>
    </source>
</evidence>
<dbReference type="SMART" id="SM00760">
    <property type="entry name" value="Bac_DnaA_C"/>
    <property type="match status" value="1"/>
</dbReference>
<dbReference type="Pfam" id="PF00308">
    <property type="entry name" value="Bac_DnaA"/>
    <property type="match status" value="1"/>
</dbReference>
<evidence type="ECO:0000256" key="10">
    <source>
        <dbReference type="RuleBase" id="RU000577"/>
    </source>
</evidence>
<evidence type="ECO:0000256" key="8">
    <source>
        <dbReference type="HAMAP-Rule" id="MF_00377"/>
    </source>
</evidence>
<comment type="similarity">
    <text evidence="1 8 11">Belongs to the DnaA family.</text>
</comment>
<reference evidence="15" key="1">
    <citation type="submission" date="2022-08" db="EMBL/GenBank/DDBJ databases">
        <title>Genomic Encyclopedia of Type Strains, Phase V (KMG-V): Genome sequencing to study the core and pangenomes of soil and plant-associated prokaryotes.</title>
        <authorList>
            <person name="Whitman W."/>
        </authorList>
    </citation>
    <scope>NUCLEOTIDE SEQUENCE</scope>
    <source>
        <strain evidence="15">SP2016B</strain>
    </source>
</reference>
<evidence type="ECO:0000256" key="6">
    <source>
        <dbReference type="ARBA" id="ARBA00023121"/>
    </source>
</evidence>
<evidence type="ECO:0000256" key="7">
    <source>
        <dbReference type="ARBA" id="ARBA00023125"/>
    </source>
</evidence>
<dbReference type="Pfam" id="PF08299">
    <property type="entry name" value="Bac_DnaA_C"/>
    <property type="match status" value="1"/>
</dbReference>
<dbReference type="InterPro" id="IPR010921">
    <property type="entry name" value="Trp_repressor/repl_initiator"/>
</dbReference>
<feature type="binding site" evidence="8">
    <location>
        <position position="229"/>
    </location>
    <ligand>
        <name>ATP</name>
        <dbReference type="ChEBI" id="CHEBI:30616"/>
    </ligand>
</feature>
<feature type="domain" description="AAA+ ATPase" evidence="13">
    <location>
        <begin position="218"/>
        <end position="348"/>
    </location>
</feature>
<dbReference type="SUPFAM" id="SSF48295">
    <property type="entry name" value="TrpR-like"/>
    <property type="match status" value="1"/>
</dbReference>
<feature type="compositionally biased region" description="Low complexity" evidence="12">
    <location>
        <begin position="126"/>
        <end position="144"/>
    </location>
</feature>
<dbReference type="InterPro" id="IPR001957">
    <property type="entry name" value="Chromosome_initiator_DnaA"/>
</dbReference>
<evidence type="ECO:0000256" key="12">
    <source>
        <dbReference type="SAM" id="MobiDB-lite"/>
    </source>
</evidence>
<dbReference type="GO" id="GO:0005737">
    <property type="term" value="C:cytoplasm"/>
    <property type="evidence" value="ECO:0007669"/>
    <property type="project" value="UniProtKB-SubCell"/>
</dbReference>
<dbReference type="HAMAP" id="MF_00377">
    <property type="entry name" value="DnaA_bact"/>
    <property type="match status" value="1"/>
</dbReference>
<comment type="domain">
    <text evidence="8">Domain I is involved in oligomerization and binding regulators, domain II is flexibile and of varying length in different bacteria, domain III forms the AAA+ region, while domain IV binds dsDNA.</text>
</comment>
<evidence type="ECO:0000259" key="13">
    <source>
        <dbReference type="SMART" id="SM00382"/>
    </source>
</evidence>
<dbReference type="FunFam" id="3.40.50.300:FF:000668">
    <property type="entry name" value="Chromosomal replication initiator protein DnaA"/>
    <property type="match status" value="1"/>
</dbReference>
<comment type="function">
    <text evidence="8 10">Plays an essential role in the initiation and regulation of chromosomal replication. ATP-DnaA binds to the origin of replication (oriC) to initiate formation of the DNA replication initiation complex once per cell cycle. Binds the DnaA box (a 9 base pair repeat at the origin) and separates the double-stranded (ds)DNA. Forms a right-handed helical filament on oriC DNA; dsDNA binds to the exterior of the filament while single-stranded (ss)DNA is stabiized in the filament's interior. The ATP-DnaA-oriC complex binds and stabilizes one strand of the AT-rich DNA unwinding element (DUE), permitting loading of DNA polymerase. After initiation quickly degrades to an ADP-DnaA complex that is not apt for DNA replication. Binds acidic phospholipids.</text>
</comment>
<sequence length="524" mass="58694">MDQSADRAWNECLDIIRDNVSRQSFTTWFEPLEAHSLEDEDDLRKLTIQLPSRFYYEWIEEHYFSLLRKTVTRVLGPHGRLFYDVVIEQDDPEAPDRGASMQLPARPADPESAPPPNAPDEPEAPPSSSEASAPSSEPSAPAPSGDEARPDDAQAGAEGDEKSAPPVQNPFAIPGLKNAEVDNQLNDSYTFDRFIEGECNRLARSAAHSIATDPGETSFNPFLVYGGVGLGKTHLIQAIGNHVAARDASKTVFYVSSERFTTEFVQSIQENQIGEFSTFYRQVDVLIVDDVQFFGGKEKTQEEFFHIFNALRQAGNQIVLSADRPPREIDGLEERLLSRFQWGLSADLKPPGLDTRISILRRKAEDDGIDLDDDVVEFIAQSIESNIRELEGALIRLLAHATLHQLDITLDLAKEVLHDLFQERAATLTVDDIQRIVCGHLGISQEKMRGKTRKRDVTRARQIAMYFTKKHTQHSLKDIGLHFGGRDHSTVIHANNAVEDRMADDESFRDTVDAIGQKLERHGQ</sequence>
<evidence type="ECO:0000256" key="9">
    <source>
        <dbReference type="NCBIfam" id="TIGR00362"/>
    </source>
</evidence>
<feature type="region of interest" description="Disordered" evidence="12">
    <location>
        <begin position="93"/>
        <end position="179"/>
    </location>
</feature>
<protein>
    <recommendedName>
        <fullName evidence="8 9">Chromosomal replication initiator protein DnaA</fullName>
    </recommendedName>
</protein>
<organism evidence="15 16">
    <name type="scientific">Salinibacter ruber</name>
    <dbReference type="NCBI Taxonomy" id="146919"/>
    <lineage>
        <taxon>Bacteria</taxon>
        <taxon>Pseudomonadati</taxon>
        <taxon>Rhodothermota</taxon>
        <taxon>Rhodothermia</taxon>
        <taxon>Rhodothermales</taxon>
        <taxon>Salinibacteraceae</taxon>
        <taxon>Salinibacter</taxon>
    </lineage>
</organism>
<dbReference type="Gene3D" id="3.30.300.180">
    <property type="match status" value="1"/>
</dbReference>
<dbReference type="GO" id="GO:0008289">
    <property type="term" value="F:lipid binding"/>
    <property type="evidence" value="ECO:0007669"/>
    <property type="project" value="UniProtKB-KW"/>
</dbReference>
<dbReference type="GO" id="GO:0005886">
    <property type="term" value="C:plasma membrane"/>
    <property type="evidence" value="ECO:0007669"/>
    <property type="project" value="TreeGrafter"/>
</dbReference>
<comment type="subunit">
    <text evidence="8">Oligomerizes as a right-handed, spiral filament on DNA at oriC.</text>
</comment>
<dbReference type="Pfam" id="PF11638">
    <property type="entry name" value="DnaA_N"/>
    <property type="match status" value="1"/>
</dbReference>
<evidence type="ECO:0000313" key="16">
    <source>
        <dbReference type="Proteomes" id="UP001155034"/>
    </source>
</evidence>
<evidence type="ECO:0000256" key="2">
    <source>
        <dbReference type="ARBA" id="ARBA00022490"/>
    </source>
</evidence>
<dbReference type="AlphaFoldDB" id="A0A9X2U460"/>
<dbReference type="PROSITE" id="PS01008">
    <property type="entry name" value="DNAA"/>
    <property type="match status" value="1"/>
</dbReference>
<dbReference type="PANTHER" id="PTHR30050:SF2">
    <property type="entry name" value="CHROMOSOMAL REPLICATION INITIATOR PROTEIN DNAA"/>
    <property type="match status" value="1"/>
</dbReference>
<dbReference type="PANTHER" id="PTHR30050">
    <property type="entry name" value="CHROMOSOMAL REPLICATION INITIATOR PROTEIN DNAA"/>
    <property type="match status" value="1"/>
</dbReference>
<evidence type="ECO:0000256" key="11">
    <source>
        <dbReference type="RuleBase" id="RU004227"/>
    </source>
</evidence>
<keyword evidence="2 8" id="KW-0963">Cytoplasm</keyword>
<name>A0A9X2U460_9BACT</name>
<keyword evidence="3 8" id="KW-0235">DNA replication</keyword>
<evidence type="ECO:0000256" key="5">
    <source>
        <dbReference type="ARBA" id="ARBA00022840"/>
    </source>
</evidence>
<evidence type="ECO:0000259" key="14">
    <source>
        <dbReference type="SMART" id="SM00760"/>
    </source>
</evidence>
<dbReference type="SMART" id="SM00382">
    <property type="entry name" value="AAA"/>
    <property type="match status" value="1"/>
</dbReference>
<comment type="caution">
    <text evidence="8">Lacks conserved residue(s) required for the propagation of feature annotation.</text>
</comment>
<dbReference type="InterPro" id="IPR038454">
    <property type="entry name" value="DnaA_N_sf"/>
</dbReference>
<keyword evidence="7 8" id="KW-0238">DNA-binding</keyword>
<accession>A0A9X2U460</accession>
<comment type="subcellular location">
    <subcellularLocation>
        <location evidence="8">Cytoplasm</location>
    </subcellularLocation>
</comment>
<evidence type="ECO:0000313" key="15">
    <source>
        <dbReference type="EMBL" id="MCS3866506.1"/>
    </source>
</evidence>
<dbReference type="InterPro" id="IPR027417">
    <property type="entry name" value="P-loop_NTPase"/>
</dbReference>
<dbReference type="EMBL" id="JANTYZ010000014">
    <property type="protein sequence ID" value="MCS3866506.1"/>
    <property type="molecule type" value="Genomic_DNA"/>
</dbReference>
<dbReference type="InterPro" id="IPR003593">
    <property type="entry name" value="AAA+_ATPase"/>
</dbReference>
<dbReference type="InterPro" id="IPR013159">
    <property type="entry name" value="DnaA_C"/>
</dbReference>
<dbReference type="FunFam" id="1.10.8.60:FF:000003">
    <property type="entry name" value="Chromosomal replication initiator protein DnaA"/>
    <property type="match status" value="1"/>
</dbReference>
<keyword evidence="6 8" id="KW-0446">Lipid-binding</keyword>
<dbReference type="GO" id="GO:0003688">
    <property type="term" value="F:DNA replication origin binding"/>
    <property type="evidence" value="ECO:0007669"/>
    <property type="project" value="UniProtKB-UniRule"/>
</dbReference>
<gene>
    <name evidence="8" type="primary">dnaA</name>
    <name evidence="15" type="ORF">GGP82_003080</name>
</gene>
<feature type="region of interest" description="Domain I, interacts with DnaA modulators" evidence="8">
    <location>
        <begin position="1"/>
        <end position="108"/>
    </location>
</feature>
<dbReference type="InterPro" id="IPR024633">
    <property type="entry name" value="DnaA_N_dom"/>
</dbReference>
<proteinExistence type="inferred from homology"/>
<dbReference type="PRINTS" id="PR00051">
    <property type="entry name" value="DNAA"/>
</dbReference>
<feature type="domain" description="Chromosomal replication initiator DnaA C-terminal" evidence="14">
    <location>
        <begin position="429"/>
        <end position="498"/>
    </location>
</feature>
<dbReference type="RefSeq" id="WP_259084149.1">
    <property type="nucleotide sequence ID" value="NZ_JANTYZ010000014.1"/>
</dbReference>
<dbReference type="SUPFAM" id="SSF52540">
    <property type="entry name" value="P-loop containing nucleoside triphosphate hydrolases"/>
    <property type="match status" value="1"/>
</dbReference>
<dbReference type="GO" id="GO:0006270">
    <property type="term" value="P:DNA replication initiation"/>
    <property type="evidence" value="ECO:0007669"/>
    <property type="project" value="UniProtKB-UniRule"/>
</dbReference>
<feature type="region of interest" description="Domain IV, binds dsDNA" evidence="8">
    <location>
        <begin position="402"/>
        <end position="524"/>
    </location>
</feature>
<dbReference type="CDD" id="cd00009">
    <property type="entry name" value="AAA"/>
    <property type="match status" value="1"/>
</dbReference>
<keyword evidence="5 8" id="KW-0067">ATP-binding</keyword>
<dbReference type="Gene3D" id="1.10.8.60">
    <property type="match status" value="1"/>
</dbReference>
<dbReference type="GO" id="GO:0006275">
    <property type="term" value="P:regulation of DNA replication"/>
    <property type="evidence" value="ECO:0007669"/>
    <property type="project" value="UniProtKB-UniRule"/>
</dbReference>
<dbReference type="InterPro" id="IPR013317">
    <property type="entry name" value="DnaA_dom"/>
</dbReference>
<dbReference type="CDD" id="cd06571">
    <property type="entry name" value="Bac_DnaA_C"/>
    <property type="match status" value="1"/>
</dbReference>
<dbReference type="Gene3D" id="3.40.50.300">
    <property type="entry name" value="P-loop containing nucleotide triphosphate hydrolases"/>
    <property type="match status" value="1"/>
</dbReference>
<dbReference type="GO" id="GO:0005524">
    <property type="term" value="F:ATP binding"/>
    <property type="evidence" value="ECO:0007669"/>
    <property type="project" value="UniProtKB-UniRule"/>
</dbReference>
<dbReference type="Proteomes" id="UP001155034">
    <property type="component" value="Unassembled WGS sequence"/>
</dbReference>
<dbReference type="InterPro" id="IPR020591">
    <property type="entry name" value="Chromosome_initiator_DnaA-like"/>
</dbReference>
<feature type="binding site" evidence="8">
    <location>
        <position position="233"/>
    </location>
    <ligand>
        <name>ATP</name>
        <dbReference type="ChEBI" id="CHEBI:30616"/>
    </ligand>
</feature>
<feature type="binding site" evidence="8">
    <location>
        <position position="231"/>
    </location>
    <ligand>
        <name>ATP</name>
        <dbReference type="ChEBI" id="CHEBI:30616"/>
    </ligand>
</feature>
<comment type="caution">
    <text evidence="15">The sequence shown here is derived from an EMBL/GenBank/DDBJ whole genome shotgun (WGS) entry which is preliminary data.</text>
</comment>
<keyword evidence="4 8" id="KW-0547">Nucleotide-binding</keyword>
<dbReference type="InterPro" id="IPR018312">
    <property type="entry name" value="Chromosome_initiator_DnaA_CS"/>
</dbReference>
<dbReference type="NCBIfam" id="TIGR00362">
    <property type="entry name" value="DnaA"/>
    <property type="match status" value="1"/>
</dbReference>
<evidence type="ECO:0000256" key="1">
    <source>
        <dbReference type="ARBA" id="ARBA00006583"/>
    </source>
</evidence>
<evidence type="ECO:0000256" key="4">
    <source>
        <dbReference type="ARBA" id="ARBA00022741"/>
    </source>
</evidence>
<feature type="binding site" evidence="8">
    <location>
        <position position="232"/>
    </location>
    <ligand>
        <name>ATP</name>
        <dbReference type="ChEBI" id="CHEBI:30616"/>
    </ligand>
</feature>